<dbReference type="AlphaFoldDB" id="A0AAD5KRC8"/>
<dbReference type="Gene3D" id="1.20.920.10">
    <property type="entry name" value="Bromodomain-like"/>
    <property type="match status" value="1"/>
</dbReference>
<dbReference type="GO" id="GO:0005634">
    <property type="term" value="C:nucleus"/>
    <property type="evidence" value="ECO:0007669"/>
    <property type="project" value="TreeGrafter"/>
</dbReference>
<accession>A0AAD5KRC8</accession>
<dbReference type="InterPro" id="IPR001487">
    <property type="entry name" value="Bromodomain"/>
</dbReference>
<evidence type="ECO:0000313" key="5">
    <source>
        <dbReference type="EMBL" id="KAI9278500.1"/>
    </source>
</evidence>
<sequence>MDFGTIRMKLEKNEYQDASGLLKDAQQVFINCFTFNLPDDIVTQMGRDVEAEFNKLCAAKNLKGIPISNPQHVSGTIPAPSTTYDPDLDLEQHHTEDDPLTSTTFDPAAIVPGSFDDHDPLTTYQQPDAQQFGYDIPFDQSLGYDHSVGFDQPDFTAGISLDMDPLANHKRTLDDYGGDGQGDPSQDYDMDHSDEFIFGKKRRIL</sequence>
<proteinExistence type="predicted"/>
<reference evidence="5" key="1">
    <citation type="journal article" date="2022" name="IScience">
        <title>Evolution of zygomycete secretomes and the origins of terrestrial fungal ecologies.</title>
        <authorList>
            <person name="Chang Y."/>
            <person name="Wang Y."/>
            <person name="Mondo S."/>
            <person name="Ahrendt S."/>
            <person name="Andreopoulos W."/>
            <person name="Barry K."/>
            <person name="Beard J."/>
            <person name="Benny G.L."/>
            <person name="Blankenship S."/>
            <person name="Bonito G."/>
            <person name="Cuomo C."/>
            <person name="Desiro A."/>
            <person name="Gervers K.A."/>
            <person name="Hundley H."/>
            <person name="Kuo A."/>
            <person name="LaButti K."/>
            <person name="Lang B.F."/>
            <person name="Lipzen A."/>
            <person name="O'Donnell K."/>
            <person name="Pangilinan J."/>
            <person name="Reynolds N."/>
            <person name="Sandor L."/>
            <person name="Smith M.E."/>
            <person name="Tsang A."/>
            <person name="Grigoriev I.V."/>
            <person name="Stajich J.E."/>
            <person name="Spatafora J.W."/>
        </authorList>
    </citation>
    <scope>NUCLEOTIDE SEQUENCE</scope>
    <source>
        <strain evidence="5">RSA 2281</strain>
    </source>
</reference>
<dbReference type="GO" id="GO:0006338">
    <property type="term" value="P:chromatin remodeling"/>
    <property type="evidence" value="ECO:0007669"/>
    <property type="project" value="TreeGrafter"/>
</dbReference>
<organism evidence="5 6">
    <name type="scientific">Phascolomyces articulosus</name>
    <dbReference type="NCBI Taxonomy" id="60185"/>
    <lineage>
        <taxon>Eukaryota</taxon>
        <taxon>Fungi</taxon>
        <taxon>Fungi incertae sedis</taxon>
        <taxon>Mucoromycota</taxon>
        <taxon>Mucoromycotina</taxon>
        <taxon>Mucoromycetes</taxon>
        <taxon>Mucorales</taxon>
        <taxon>Lichtheimiaceae</taxon>
        <taxon>Phascolomyces</taxon>
    </lineage>
</organism>
<dbReference type="Pfam" id="PF00439">
    <property type="entry name" value="Bromodomain"/>
    <property type="match status" value="1"/>
</dbReference>
<feature type="compositionally biased region" description="Polar residues" evidence="3">
    <location>
        <begin position="68"/>
        <end position="84"/>
    </location>
</feature>
<feature type="region of interest" description="Disordered" evidence="3">
    <location>
        <begin position="172"/>
        <end position="192"/>
    </location>
</feature>
<evidence type="ECO:0000256" key="2">
    <source>
        <dbReference type="PROSITE-ProRule" id="PRU00035"/>
    </source>
</evidence>
<dbReference type="PANTHER" id="PTHR22880">
    <property type="entry name" value="FALZ-RELATED BROMODOMAIN-CONTAINING PROTEINS"/>
    <property type="match status" value="1"/>
</dbReference>
<evidence type="ECO:0000259" key="4">
    <source>
        <dbReference type="PROSITE" id="PS50014"/>
    </source>
</evidence>
<reference evidence="5" key="2">
    <citation type="submission" date="2023-02" db="EMBL/GenBank/DDBJ databases">
        <authorList>
            <consortium name="DOE Joint Genome Institute"/>
            <person name="Mondo S.J."/>
            <person name="Chang Y."/>
            <person name="Wang Y."/>
            <person name="Ahrendt S."/>
            <person name="Andreopoulos W."/>
            <person name="Barry K."/>
            <person name="Beard J."/>
            <person name="Benny G.L."/>
            <person name="Blankenship S."/>
            <person name="Bonito G."/>
            <person name="Cuomo C."/>
            <person name="Desiro A."/>
            <person name="Gervers K.A."/>
            <person name="Hundley H."/>
            <person name="Kuo A."/>
            <person name="LaButti K."/>
            <person name="Lang B.F."/>
            <person name="Lipzen A."/>
            <person name="O'Donnell K."/>
            <person name="Pangilinan J."/>
            <person name="Reynolds N."/>
            <person name="Sandor L."/>
            <person name="Smith M.W."/>
            <person name="Tsang A."/>
            <person name="Grigoriev I.V."/>
            <person name="Stajich J.E."/>
            <person name="Spatafora J.W."/>
        </authorList>
    </citation>
    <scope>NUCLEOTIDE SEQUENCE</scope>
    <source>
        <strain evidence="5">RSA 2281</strain>
    </source>
</reference>
<comment type="caution">
    <text evidence="5">The sequence shown here is derived from an EMBL/GenBank/DDBJ whole genome shotgun (WGS) entry which is preliminary data.</text>
</comment>
<feature type="region of interest" description="Disordered" evidence="3">
    <location>
        <begin position="68"/>
        <end position="106"/>
    </location>
</feature>
<dbReference type="InterPro" id="IPR050935">
    <property type="entry name" value="Bromo_chromatin_reader"/>
</dbReference>
<dbReference type="Proteomes" id="UP001209540">
    <property type="component" value="Unassembled WGS sequence"/>
</dbReference>
<dbReference type="InterPro" id="IPR036427">
    <property type="entry name" value="Bromodomain-like_sf"/>
</dbReference>
<feature type="domain" description="Bromo" evidence="4">
    <location>
        <begin position="1"/>
        <end position="43"/>
    </location>
</feature>
<dbReference type="SUPFAM" id="SSF47370">
    <property type="entry name" value="Bromodomain"/>
    <property type="match status" value="1"/>
</dbReference>
<keyword evidence="1 2" id="KW-0103">Bromodomain</keyword>
<evidence type="ECO:0000256" key="3">
    <source>
        <dbReference type="SAM" id="MobiDB-lite"/>
    </source>
</evidence>
<name>A0AAD5KRC8_9FUNG</name>
<dbReference type="EMBL" id="JAIXMP010000001">
    <property type="protein sequence ID" value="KAI9278500.1"/>
    <property type="molecule type" value="Genomic_DNA"/>
</dbReference>
<evidence type="ECO:0000256" key="1">
    <source>
        <dbReference type="ARBA" id="ARBA00023117"/>
    </source>
</evidence>
<dbReference type="GO" id="GO:0006355">
    <property type="term" value="P:regulation of DNA-templated transcription"/>
    <property type="evidence" value="ECO:0007669"/>
    <property type="project" value="TreeGrafter"/>
</dbReference>
<evidence type="ECO:0000313" key="6">
    <source>
        <dbReference type="Proteomes" id="UP001209540"/>
    </source>
</evidence>
<dbReference type="PROSITE" id="PS50014">
    <property type="entry name" value="BROMODOMAIN_2"/>
    <property type="match status" value="1"/>
</dbReference>
<dbReference type="GO" id="GO:0000785">
    <property type="term" value="C:chromatin"/>
    <property type="evidence" value="ECO:0007669"/>
    <property type="project" value="TreeGrafter"/>
</dbReference>
<protein>
    <recommendedName>
        <fullName evidence="4">Bromo domain-containing protein</fullName>
    </recommendedName>
</protein>
<dbReference type="PANTHER" id="PTHR22880:SF225">
    <property type="entry name" value="BROMODOMAIN-CONTAINING PROTEIN BET-1-RELATED"/>
    <property type="match status" value="1"/>
</dbReference>
<keyword evidence="6" id="KW-1185">Reference proteome</keyword>
<gene>
    <name evidence="5" type="ORF">BDA99DRAFT_8590</name>
</gene>